<dbReference type="PANTHER" id="PTHR23502">
    <property type="entry name" value="MAJOR FACILITATOR SUPERFAMILY"/>
    <property type="match status" value="1"/>
</dbReference>
<feature type="transmembrane region" description="Helical" evidence="6">
    <location>
        <begin position="141"/>
        <end position="164"/>
    </location>
</feature>
<name>A0A3S8U1E6_9RHOB</name>
<keyword evidence="9" id="KW-1185">Reference proteome</keyword>
<feature type="transmembrane region" description="Helical" evidence="6">
    <location>
        <begin position="83"/>
        <end position="102"/>
    </location>
</feature>
<evidence type="ECO:0000256" key="3">
    <source>
        <dbReference type="ARBA" id="ARBA00022692"/>
    </source>
</evidence>
<proteinExistence type="predicted"/>
<dbReference type="InterPro" id="IPR020846">
    <property type="entry name" value="MFS_dom"/>
</dbReference>
<organism evidence="8 9">
    <name type="scientific">Tabrizicola piscis</name>
    <dbReference type="NCBI Taxonomy" id="2494374"/>
    <lineage>
        <taxon>Bacteria</taxon>
        <taxon>Pseudomonadati</taxon>
        <taxon>Pseudomonadota</taxon>
        <taxon>Alphaproteobacteria</taxon>
        <taxon>Rhodobacterales</taxon>
        <taxon>Paracoccaceae</taxon>
        <taxon>Tabrizicola</taxon>
    </lineage>
</organism>
<dbReference type="AlphaFoldDB" id="A0A3S8U1E6"/>
<dbReference type="PROSITE" id="PS50850">
    <property type="entry name" value="MFS"/>
    <property type="match status" value="1"/>
</dbReference>
<evidence type="ECO:0000313" key="9">
    <source>
        <dbReference type="Proteomes" id="UP000282002"/>
    </source>
</evidence>
<dbReference type="GO" id="GO:0140115">
    <property type="term" value="P:export across plasma membrane"/>
    <property type="evidence" value="ECO:0007669"/>
    <property type="project" value="UniProtKB-ARBA"/>
</dbReference>
<dbReference type="SUPFAM" id="SSF103473">
    <property type="entry name" value="MFS general substrate transporter"/>
    <property type="match status" value="1"/>
</dbReference>
<feature type="transmembrane region" description="Helical" evidence="6">
    <location>
        <begin position="258"/>
        <end position="279"/>
    </location>
</feature>
<keyword evidence="3 6" id="KW-0812">Transmembrane</keyword>
<sequence>MTDTSVVQKPISQTEFVAIIAMLFATIAISIDAMLPALPDIAAALSPDAPNAAQLVVTSFVFGMGIGTLFAGPLSDAFGRKRVIMFGSALYALAALACYFAPTLELLLIARVVQGIGSAAPRTVSIAMVRDLFSGRDMARIMSFAMLIFTVIPAIAPLMGQGIIAIADWHAIFLAYIAFSAITMLWMGLRQPETLPVTSRRPLRMATLWSATKELGRHRVIVISTLVQALTLGALFATLSSMHGIFELRFDRAETFPLWFAFIAVGSMSGSLLNSRIVMTLGMRRVITGTLAAQLGLTVICLLTIASGLMPEALAFPAHLLWSIGLFSMMGLTMGNLNALAMEPVGHIAGLAASVISCLATVGSVLLAIPVGLAFNGTVLPLLAGVAALLAGALALMRYGLPAR</sequence>
<evidence type="ECO:0000256" key="1">
    <source>
        <dbReference type="ARBA" id="ARBA00004141"/>
    </source>
</evidence>
<feature type="domain" description="Major facilitator superfamily (MFS) profile" evidence="7">
    <location>
        <begin position="14"/>
        <end position="404"/>
    </location>
</feature>
<evidence type="ECO:0000256" key="2">
    <source>
        <dbReference type="ARBA" id="ARBA00022448"/>
    </source>
</evidence>
<keyword evidence="2" id="KW-0813">Transport</keyword>
<dbReference type="PANTHER" id="PTHR23502:SF132">
    <property type="entry name" value="POLYAMINE TRANSPORTER 2-RELATED"/>
    <property type="match status" value="1"/>
</dbReference>
<feature type="transmembrane region" description="Helical" evidence="6">
    <location>
        <begin position="170"/>
        <end position="189"/>
    </location>
</feature>
<dbReference type="Proteomes" id="UP000282002">
    <property type="component" value="Chromosome"/>
</dbReference>
<evidence type="ECO:0000256" key="4">
    <source>
        <dbReference type="ARBA" id="ARBA00022989"/>
    </source>
</evidence>
<keyword evidence="5 6" id="KW-0472">Membrane</keyword>
<comment type="subcellular location">
    <subcellularLocation>
        <location evidence="1">Membrane</location>
        <topology evidence="1">Multi-pass membrane protein</topology>
    </subcellularLocation>
</comment>
<dbReference type="Pfam" id="PF07690">
    <property type="entry name" value="MFS_1"/>
    <property type="match status" value="1"/>
</dbReference>
<dbReference type="GO" id="GO:0022857">
    <property type="term" value="F:transmembrane transporter activity"/>
    <property type="evidence" value="ECO:0007669"/>
    <property type="project" value="InterPro"/>
</dbReference>
<feature type="transmembrane region" description="Helical" evidence="6">
    <location>
        <begin position="316"/>
        <end position="337"/>
    </location>
</feature>
<evidence type="ECO:0000256" key="5">
    <source>
        <dbReference type="ARBA" id="ARBA00023136"/>
    </source>
</evidence>
<protein>
    <submittedName>
        <fullName evidence="8">MFS transporter</fullName>
    </submittedName>
</protein>
<dbReference type="InterPro" id="IPR005829">
    <property type="entry name" value="Sugar_transporter_CS"/>
</dbReference>
<gene>
    <name evidence="8" type="ORF">EI545_00235</name>
</gene>
<accession>A0A3S8U1E6</accession>
<dbReference type="EMBL" id="CP034328">
    <property type="protein sequence ID" value="AZL57405.1"/>
    <property type="molecule type" value="Genomic_DNA"/>
</dbReference>
<evidence type="ECO:0000313" key="8">
    <source>
        <dbReference type="EMBL" id="AZL57405.1"/>
    </source>
</evidence>
<dbReference type="OrthoDB" id="9800416at2"/>
<dbReference type="InterPro" id="IPR011701">
    <property type="entry name" value="MFS"/>
</dbReference>
<keyword evidence="4 6" id="KW-1133">Transmembrane helix</keyword>
<feature type="transmembrane region" description="Helical" evidence="6">
    <location>
        <begin position="51"/>
        <end position="71"/>
    </location>
</feature>
<evidence type="ECO:0000259" key="7">
    <source>
        <dbReference type="PROSITE" id="PS50850"/>
    </source>
</evidence>
<reference evidence="8 9" key="1">
    <citation type="submission" date="2018-12" db="EMBL/GenBank/DDBJ databases">
        <title>Complete genome sequencing of Tabrizicola sp. K13M18.</title>
        <authorList>
            <person name="Bae J.-W."/>
        </authorList>
    </citation>
    <scope>NUCLEOTIDE SEQUENCE [LARGE SCALE GENOMIC DNA]</scope>
    <source>
        <strain evidence="8 9">K13M18</strain>
    </source>
</reference>
<dbReference type="PROSITE" id="PS00216">
    <property type="entry name" value="SUGAR_TRANSPORT_1"/>
    <property type="match status" value="1"/>
</dbReference>
<dbReference type="GO" id="GO:0042908">
    <property type="term" value="P:xenobiotic transport"/>
    <property type="evidence" value="ECO:0007669"/>
    <property type="project" value="UniProtKB-ARBA"/>
</dbReference>
<evidence type="ECO:0000256" key="6">
    <source>
        <dbReference type="SAM" id="Phobius"/>
    </source>
</evidence>
<feature type="transmembrane region" description="Helical" evidence="6">
    <location>
        <begin position="349"/>
        <end position="373"/>
    </location>
</feature>
<dbReference type="InterPro" id="IPR036259">
    <property type="entry name" value="MFS_trans_sf"/>
</dbReference>
<dbReference type="Gene3D" id="1.20.1720.10">
    <property type="entry name" value="Multidrug resistance protein D"/>
    <property type="match status" value="1"/>
</dbReference>
<dbReference type="GO" id="GO:0005886">
    <property type="term" value="C:plasma membrane"/>
    <property type="evidence" value="ECO:0007669"/>
    <property type="project" value="TreeGrafter"/>
</dbReference>
<feature type="transmembrane region" description="Helical" evidence="6">
    <location>
        <begin position="16"/>
        <end position="39"/>
    </location>
</feature>
<dbReference type="KEGG" id="taw:EI545_00235"/>
<feature type="transmembrane region" description="Helical" evidence="6">
    <location>
        <begin position="379"/>
        <end position="401"/>
    </location>
</feature>
<feature type="transmembrane region" description="Helical" evidence="6">
    <location>
        <begin position="108"/>
        <end position="129"/>
    </location>
</feature>
<feature type="transmembrane region" description="Helical" evidence="6">
    <location>
        <begin position="220"/>
        <end position="246"/>
    </location>
</feature>
<feature type="transmembrane region" description="Helical" evidence="6">
    <location>
        <begin position="291"/>
        <end position="310"/>
    </location>
</feature>